<name>A0A5C6A838_9BACT</name>
<dbReference type="InterPro" id="IPR052336">
    <property type="entry name" value="MlaD_Phospholipid_Transporter"/>
</dbReference>
<keyword evidence="3" id="KW-0812">Transmembrane</keyword>
<organism evidence="5 6">
    <name type="scientific">Neorhodopirellula pilleata</name>
    <dbReference type="NCBI Taxonomy" id="2714738"/>
    <lineage>
        <taxon>Bacteria</taxon>
        <taxon>Pseudomonadati</taxon>
        <taxon>Planctomycetota</taxon>
        <taxon>Planctomycetia</taxon>
        <taxon>Pirellulales</taxon>
        <taxon>Pirellulaceae</taxon>
        <taxon>Neorhodopirellula</taxon>
    </lineage>
</organism>
<sequence>MNEPYRLRYTNQIVGAFLLILLLFVLSLLLILSGGYFRESDRYWLEVTQEDVDNLQKNAEVMILGERVGEVDDIRYVDGSDAIRIDLKMDPKKKVKILNNAIVKIERKFGFGTPVLIIRRGSGDDEAYPLPSGSQLRNFQGEDDRIDSTAREVESISRSVRLVQEKSDPTMESIQSASERIELAFDESVAPAMQSTQVAADAFKQTNDEIRPEALLTLSKLQMTTQNLDERVNQLSEKIERIIDEDMRDTLVKVRDSTDDVSDAADSVNQTSEKASTEISETLAQLQKAAEQFEKLAVEAREVVRIVKGEANDLPGTVGDINDTVDDTQNLVGEIRDHWLLRRYSRQPSATPQVSPSAIRGGSVR</sequence>
<dbReference type="EMBL" id="SJPM01000006">
    <property type="protein sequence ID" value="TWT95699.1"/>
    <property type="molecule type" value="Genomic_DNA"/>
</dbReference>
<feature type="coiled-coil region" evidence="1">
    <location>
        <begin position="218"/>
        <end position="245"/>
    </location>
</feature>
<feature type="transmembrane region" description="Helical" evidence="3">
    <location>
        <begin position="12"/>
        <end position="32"/>
    </location>
</feature>
<dbReference type="PANTHER" id="PTHR33371">
    <property type="entry name" value="INTERMEMBRANE PHOSPHOLIPID TRANSPORT SYSTEM BINDING PROTEIN MLAD-RELATED"/>
    <property type="match status" value="1"/>
</dbReference>
<dbReference type="AlphaFoldDB" id="A0A5C6A838"/>
<evidence type="ECO:0000259" key="4">
    <source>
        <dbReference type="Pfam" id="PF02470"/>
    </source>
</evidence>
<dbReference type="Pfam" id="PF02470">
    <property type="entry name" value="MlaD"/>
    <property type="match status" value="1"/>
</dbReference>
<dbReference type="InterPro" id="IPR003399">
    <property type="entry name" value="Mce/MlaD"/>
</dbReference>
<proteinExistence type="predicted"/>
<dbReference type="RefSeq" id="WP_146578726.1">
    <property type="nucleotide sequence ID" value="NZ_SJPM01000006.1"/>
</dbReference>
<keyword evidence="3" id="KW-0472">Membrane</keyword>
<protein>
    <recommendedName>
        <fullName evidence="4">Mce/MlaD domain-containing protein</fullName>
    </recommendedName>
</protein>
<accession>A0A5C6A838</accession>
<evidence type="ECO:0000256" key="3">
    <source>
        <dbReference type="SAM" id="Phobius"/>
    </source>
</evidence>
<dbReference type="PANTHER" id="PTHR33371:SF4">
    <property type="entry name" value="INTERMEMBRANE PHOSPHOLIPID TRANSPORT SYSTEM BINDING PROTEIN MLAD"/>
    <property type="match status" value="1"/>
</dbReference>
<gene>
    <name evidence="5" type="ORF">Pla100_33410</name>
</gene>
<keyword evidence="3" id="KW-1133">Transmembrane helix</keyword>
<reference evidence="5 6" key="1">
    <citation type="submission" date="2019-02" db="EMBL/GenBank/DDBJ databases">
        <title>Deep-cultivation of Planctomycetes and their phenomic and genomic characterization uncovers novel biology.</title>
        <authorList>
            <person name="Wiegand S."/>
            <person name="Jogler M."/>
            <person name="Boedeker C."/>
            <person name="Pinto D."/>
            <person name="Vollmers J."/>
            <person name="Rivas-Marin E."/>
            <person name="Kohn T."/>
            <person name="Peeters S.H."/>
            <person name="Heuer A."/>
            <person name="Rast P."/>
            <person name="Oberbeckmann S."/>
            <person name="Bunk B."/>
            <person name="Jeske O."/>
            <person name="Meyerdierks A."/>
            <person name="Storesund J.E."/>
            <person name="Kallscheuer N."/>
            <person name="Luecker S."/>
            <person name="Lage O.M."/>
            <person name="Pohl T."/>
            <person name="Merkel B.J."/>
            <person name="Hornburger P."/>
            <person name="Mueller R.-W."/>
            <person name="Bruemmer F."/>
            <person name="Labrenz M."/>
            <person name="Spormann A.M."/>
            <person name="Op Den Camp H."/>
            <person name="Overmann J."/>
            <person name="Amann R."/>
            <person name="Jetten M.S.M."/>
            <person name="Mascher T."/>
            <person name="Medema M.H."/>
            <person name="Devos D.P."/>
            <person name="Kaster A.-K."/>
            <person name="Ovreas L."/>
            <person name="Rohde M."/>
            <person name="Galperin M.Y."/>
            <person name="Jogler C."/>
        </authorList>
    </citation>
    <scope>NUCLEOTIDE SEQUENCE [LARGE SCALE GENOMIC DNA]</scope>
    <source>
        <strain evidence="5 6">Pla100</strain>
    </source>
</reference>
<evidence type="ECO:0000313" key="5">
    <source>
        <dbReference type="EMBL" id="TWT95699.1"/>
    </source>
</evidence>
<feature type="domain" description="Mce/MlaD" evidence="4">
    <location>
        <begin position="46"/>
        <end position="106"/>
    </location>
</feature>
<evidence type="ECO:0000256" key="1">
    <source>
        <dbReference type="SAM" id="Coils"/>
    </source>
</evidence>
<evidence type="ECO:0000313" key="6">
    <source>
        <dbReference type="Proteomes" id="UP000316213"/>
    </source>
</evidence>
<dbReference type="Gene3D" id="1.10.287.950">
    <property type="entry name" value="Methyl-accepting chemotaxis protein"/>
    <property type="match status" value="1"/>
</dbReference>
<evidence type="ECO:0000256" key="2">
    <source>
        <dbReference type="SAM" id="MobiDB-lite"/>
    </source>
</evidence>
<dbReference type="OrthoDB" id="266214at2"/>
<feature type="region of interest" description="Disordered" evidence="2">
    <location>
        <begin position="257"/>
        <end position="276"/>
    </location>
</feature>
<dbReference type="Proteomes" id="UP000316213">
    <property type="component" value="Unassembled WGS sequence"/>
</dbReference>
<keyword evidence="1" id="KW-0175">Coiled coil</keyword>
<keyword evidence="6" id="KW-1185">Reference proteome</keyword>
<comment type="caution">
    <text evidence="5">The sequence shown here is derived from an EMBL/GenBank/DDBJ whole genome shotgun (WGS) entry which is preliminary data.</text>
</comment>